<evidence type="ECO:0000313" key="5">
    <source>
        <dbReference type="Proteomes" id="UP000282106"/>
    </source>
</evidence>
<keyword evidence="5" id="KW-1185">Reference proteome</keyword>
<dbReference type="Proteomes" id="UP000282106">
    <property type="component" value="Unassembled WGS sequence"/>
</dbReference>
<dbReference type="SMART" id="SM00028">
    <property type="entry name" value="TPR"/>
    <property type="match status" value="3"/>
</dbReference>
<dbReference type="EMBL" id="RJVO01000003">
    <property type="protein sequence ID" value="ROH91161.1"/>
    <property type="molecule type" value="Genomic_DNA"/>
</dbReference>
<evidence type="ECO:0000313" key="4">
    <source>
        <dbReference type="EMBL" id="ROH91161.1"/>
    </source>
</evidence>
<name>A0A3N0VEN6_9GAMM</name>
<dbReference type="InterPro" id="IPR011990">
    <property type="entry name" value="TPR-like_helical_dom_sf"/>
</dbReference>
<dbReference type="PANTHER" id="PTHR45586">
    <property type="entry name" value="TPR REPEAT-CONTAINING PROTEIN PA4667"/>
    <property type="match status" value="1"/>
</dbReference>
<protein>
    <recommendedName>
        <fullName evidence="6">Tetratricopeptide repeat protein</fullName>
    </recommendedName>
</protein>
<evidence type="ECO:0000256" key="1">
    <source>
        <dbReference type="ARBA" id="ARBA00022737"/>
    </source>
</evidence>
<comment type="caution">
    <text evidence="4">The sequence shown here is derived from an EMBL/GenBank/DDBJ whole genome shotgun (WGS) entry which is preliminary data.</text>
</comment>
<gene>
    <name evidence="4" type="ORF">ED208_09400</name>
</gene>
<keyword evidence="1" id="KW-0677">Repeat</keyword>
<proteinExistence type="predicted"/>
<feature type="region of interest" description="Disordered" evidence="3">
    <location>
        <begin position="22"/>
        <end position="58"/>
    </location>
</feature>
<reference evidence="4 5" key="1">
    <citation type="submission" date="2018-10" db="EMBL/GenBank/DDBJ databases">
        <authorList>
            <person name="Chen W.-M."/>
        </authorList>
    </citation>
    <scope>NUCLEOTIDE SEQUENCE [LARGE SCALE GENOMIC DNA]</scope>
    <source>
        <strain evidence="4 5">THS-13</strain>
    </source>
</reference>
<dbReference type="AlphaFoldDB" id="A0A3N0VEN6"/>
<evidence type="ECO:0000256" key="2">
    <source>
        <dbReference type="ARBA" id="ARBA00022803"/>
    </source>
</evidence>
<dbReference type="InterPro" id="IPR051012">
    <property type="entry name" value="CellSynth/LPSAsmb/PSIAsmb"/>
</dbReference>
<dbReference type="RefSeq" id="WP_123211616.1">
    <property type="nucleotide sequence ID" value="NZ_RJVO01000003.1"/>
</dbReference>
<evidence type="ECO:0000256" key="3">
    <source>
        <dbReference type="SAM" id="MobiDB-lite"/>
    </source>
</evidence>
<organism evidence="4 5">
    <name type="scientific">Stagnimonas aquatica</name>
    <dbReference type="NCBI Taxonomy" id="2689987"/>
    <lineage>
        <taxon>Bacteria</taxon>
        <taxon>Pseudomonadati</taxon>
        <taxon>Pseudomonadota</taxon>
        <taxon>Gammaproteobacteria</taxon>
        <taxon>Nevskiales</taxon>
        <taxon>Nevskiaceae</taxon>
        <taxon>Stagnimonas</taxon>
    </lineage>
</organism>
<dbReference type="SUPFAM" id="SSF48452">
    <property type="entry name" value="TPR-like"/>
    <property type="match status" value="2"/>
</dbReference>
<dbReference type="InParanoid" id="A0A3N0VEN6"/>
<accession>A0A3N0VEN6</accession>
<dbReference type="InterPro" id="IPR019734">
    <property type="entry name" value="TPR_rpt"/>
</dbReference>
<dbReference type="PROSITE" id="PS51257">
    <property type="entry name" value="PROKAR_LIPOPROTEIN"/>
    <property type="match status" value="1"/>
</dbReference>
<sequence>MNRLQLSSLAIGVAAFIAACGSPPNLRPQDKSPQIRTLGKQKAPDQNKLPIILSDPLTPDPEKALDNYRKILDLAPDEAMRAETMRRMADLQVQVDDATGGTGESEKLLAESIKLYRQLIEERPNDPNNDRVLYQLARAYQNAGQPEQSVATLTELTARYPDSPLNGDAHFRRAELLFRLGNYAEAEKEYRYVMGLAAATPFFEPSQYKYGWSLFKQSKFDDALPVFFAILDRELPPGELQDVEASLNAVSQGKADLAKDSLRVTSLTFAVMGGGPAMNQYFASHPEPRFYPLLYTALGEMFLDKLRYTDAAGAFAAFNERHPGHPSSPQFQARVIEVYKQGGFNDLVAREKERYVNAYAPGAPYWAGATPSAEVMTALRGHLEDLAKHYHAFAQQDPQANQAAYLVAAGWYRRILDIFPSDPRAPEINYLQAEALEDGGKLFDAAREFSRTAYDYPPHARAPDAAYAAVLAYHRNVETIPAPQKNDALRVAIDASLKMVDTFPAHPQALAVLTRTARDLYDIGAQAEAVTTAQRVLAYAPPPTPEQRRIVQGVLGDSYFAQKDYPKAEVAYADLLKLTPADDPLRANVIEQLAASIYKQAEAARAAGDLKLAAQGFLRVGQVTPQASIRDTADYDAAAALIGLQDWGNAAVVLEGLRNRNSLRGSGWPLETDVDKKLALVYVKDNKPVDAAAAYRRIAARVTEAPEVRREAGWQAAKLFDDAKRPADAIKAYEFYVGAFPSPLEPAVEARRRLADLYRAKPDPYRALFWLRDLVAADDRAGNQRTERTRVLAAQAALDIGRAAAADAARIRLSLPVERSLPMRKDAVENAIQALEKAASYNYAETTTAAAYELGMVYQSFAKALMDSERPRNLAGEELEQYNLLLEEQSLPFEEKAIQAHETNLKRVGQGLWDPAIAGSVAALGALSPAKYGKRETGAEVYESLK</sequence>
<dbReference type="Gene3D" id="1.25.40.10">
    <property type="entry name" value="Tetratricopeptide repeat domain"/>
    <property type="match status" value="5"/>
</dbReference>
<keyword evidence="2" id="KW-0802">TPR repeat</keyword>
<dbReference type="Pfam" id="PF13432">
    <property type="entry name" value="TPR_16"/>
    <property type="match status" value="2"/>
</dbReference>
<evidence type="ECO:0008006" key="6">
    <source>
        <dbReference type="Google" id="ProtNLM"/>
    </source>
</evidence>
<dbReference type="PANTHER" id="PTHR45586:SF1">
    <property type="entry name" value="LIPOPOLYSACCHARIDE ASSEMBLY PROTEIN B"/>
    <property type="match status" value="1"/>
</dbReference>